<feature type="domain" description="RNA polymerase sigma factor 70 region 4 type 2" evidence="6">
    <location>
        <begin position="115"/>
        <end position="165"/>
    </location>
</feature>
<evidence type="ECO:0000313" key="7">
    <source>
        <dbReference type="EMBL" id="SFC95280.1"/>
    </source>
</evidence>
<dbReference type="InterPro" id="IPR013324">
    <property type="entry name" value="RNA_pol_sigma_r3/r4-like"/>
</dbReference>
<evidence type="ECO:0000256" key="2">
    <source>
        <dbReference type="ARBA" id="ARBA00023015"/>
    </source>
</evidence>
<protein>
    <submittedName>
        <fullName evidence="7">RNA polymerase sigma-70 factor, ECF subfamily</fullName>
    </submittedName>
</protein>
<keyword evidence="4" id="KW-0804">Transcription</keyword>
<comment type="similarity">
    <text evidence="1">Belongs to the sigma-70 factor family. ECF subfamily.</text>
</comment>
<evidence type="ECO:0000256" key="1">
    <source>
        <dbReference type="ARBA" id="ARBA00010641"/>
    </source>
</evidence>
<accession>A0A1I1NNG1</accession>
<dbReference type="CDD" id="cd06171">
    <property type="entry name" value="Sigma70_r4"/>
    <property type="match status" value="1"/>
</dbReference>
<dbReference type="NCBIfam" id="TIGR02937">
    <property type="entry name" value="sigma70-ECF"/>
    <property type="match status" value="1"/>
</dbReference>
<dbReference type="InterPro" id="IPR013249">
    <property type="entry name" value="RNA_pol_sigma70_r4_t2"/>
</dbReference>
<dbReference type="STRING" id="870482.SAMN04487987_102191"/>
<dbReference type="PANTHER" id="PTHR43133:SF46">
    <property type="entry name" value="RNA POLYMERASE SIGMA-70 FACTOR ECF SUBFAMILY"/>
    <property type="match status" value="1"/>
</dbReference>
<evidence type="ECO:0000259" key="6">
    <source>
        <dbReference type="Pfam" id="PF08281"/>
    </source>
</evidence>
<reference evidence="8" key="1">
    <citation type="submission" date="2016-10" db="EMBL/GenBank/DDBJ databases">
        <authorList>
            <person name="Varghese N."/>
            <person name="Submissions S."/>
        </authorList>
    </citation>
    <scope>NUCLEOTIDE SEQUENCE [LARGE SCALE GENOMIC DNA]</scope>
    <source>
        <strain evidence="8">DSM 25730</strain>
    </source>
</reference>
<keyword evidence="3" id="KW-0731">Sigma factor</keyword>
<proteinExistence type="inferred from homology"/>
<dbReference type="InterPro" id="IPR039425">
    <property type="entry name" value="RNA_pol_sigma-70-like"/>
</dbReference>
<dbReference type="PANTHER" id="PTHR43133">
    <property type="entry name" value="RNA POLYMERASE ECF-TYPE SIGMA FACTO"/>
    <property type="match status" value="1"/>
</dbReference>
<dbReference type="AlphaFoldDB" id="A0A1I1NNG1"/>
<dbReference type="GO" id="GO:0016987">
    <property type="term" value="F:sigma factor activity"/>
    <property type="evidence" value="ECO:0007669"/>
    <property type="project" value="UniProtKB-KW"/>
</dbReference>
<dbReference type="EMBL" id="FOMI01000002">
    <property type="protein sequence ID" value="SFC95280.1"/>
    <property type="molecule type" value="Genomic_DNA"/>
</dbReference>
<dbReference type="GO" id="GO:0003677">
    <property type="term" value="F:DNA binding"/>
    <property type="evidence" value="ECO:0007669"/>
    <property type="project" value="InterPro"/>
</dbReference>
<dbReference type="InterPro" id="IPR007627">
    <property type="entry name" value="RNA_pol_sigma70_r2"/>
</dbReference>
<organism evidence="7 8">
    <name type="scientific">Algibacter pectinivorans</name>
    <dbReference type="NCBI Taxonomy" id="870482"/>
    <lineage>
        <taxon>Bacteria</taxon>
        <taxon>Pseudomonadati</taxon>
        <taxon>Bacteroidota</taxon>
        <taxon>Flavobacteriia</taxon>
        <taxon>Flavobacteriales</taxon>
        <taxon>Flavobacteriaceae</taxon>
        <taxon>Algibacter</taxon>
    </lineage>
</organism>
<dbReference type="GO" id="GO:0006352">
    <property type="term" value="P:DNA-templated transcription initiation"/>
    <property type="evidence" value="ECO:0007669"/>
    <property type="project" value="InterPro"/>
</dbReference>
<evidence type="ECO:0000259" key="5">
    <source>
        <dbReference type="Pfam" id="PF04542"/>
    </source>
</evidence>
<evidence type="ECO:0000256" key="4">
    <source>
        <dbReference type="ARBA" id="ARBA00023163"/>
    </source>
</evidence>
<dbReference type="InterPro" id="IPR014284">
    <property type="entry name" value="RNA_pol_sigma-70_dom"/>
</dbReference>
<dbReference type="Pfam" id="PF08281">
    <property type="entry name" value="Sigma70_r4_2"/>
    <property type="match status" value="1"/>
</dbReference>
<dbReference type="InterPro" id="IPR013325">
    <property type="entry name" value="RNA_pol_sigma_r2"/>
</dbReference>
<dbReference type="SUPFAM" id="SSF88946">
    <property type="entry name" value="Sigma2 domain of RNA polymerase sigma factors"/>
    <property type="match status" value="1"/>
</dbReference>
<evidence type="ECO:0000313" key="8">
    <source>
        <dbReference type="Proteomes" id="UP000199439"/>
    </source>
</evidence>
<dbReference type="Gene3D" id="1.10.10.10">
    <property type="entry name" value="Winged helix-like DNA-binding domain superfamily/Winged helix DNA-binding domain"/>
    <property type="match status" value="1"/>
</dbReference>
<dbReference type="Pfam" id="PF04542">
    <property type="entry name" value="Sigma70_r2"/>
    <property type="match status" value="1"/>
</dbReference>
<name>A0A1I1NNG1_9FLAO</name>
<dbReference type="SUPFAM" id="SSF88659">
    <property type="entry name" value="Sigma3 and sigma4 domains of RNA polymerase sigma factors"/>
    <property type="match status" value="1"/>
</dbReference>
<keyword evidence="8" id="KW-1185">Reference proteome</keyword>
<keyword evidence="2" id="KW-0805">Transcription regulation</keyword>
<dbReference type="Proteomes" id="UP000199439">
    <property type="component" value="Unassembled WGS sequence"/>
</dbReference>
<dbReference type="Gene3D" id="1.10.1740.10">
    <property type="match status" value="1"/>
</dbReference>
<sequence length="183" mass="21556">MFKLSLNQLIEDCKNDNTKAQGELYKLYSGKLFAICLKYSRNYAEAQDNLQDAFLTIFKKIEQYKNKGSFEGWIKRITVNTVLQRYRNEKVFDIINENTIEDVEVEVDEDELSIDYLLKIIQELPDRYRLIFNLYVLDGYSHKDIAKMLDINIGTSKSNLARARQILKKTIEDYKTTQRSQSL</sequence>
<dbReference type="InterPro" id="IPR036388">
    <property type="entry name" value="WH-like_DNA-bd_sf"/>
</dbReference>
<gene>
    <name evidence="7" type="ORF">SAMN04487987_102191</name>
</gene>
<evidence type="ECO:0000256" key="3">
    <source>
        <dbReference type="ARBA" id="ARBA00023082"/>
    </source>
</evidence>
<feature type="domain" description="RNA polymerase sigma-70 region 2" evidence="5">
    <location>
        <begin position="24"/>
        <end position="90"/>
    </location>
</feature>